<evidence type="ECO:0000256" key="1">
    <source>
        <dbReference type="SAM" id="Phobius"/>
    </source>
</evidence>
<feature type="transmembrane region" description="Helical" evidence="1">
    <location>
        <begin position="168"/>
        <end position="188"/>
    </location>
</feature>
<dbReference type="GO" id="GO:0005886">
    <property type="term" value="C:plasma membrane"/>
    <property type="evidence" value="ECO:0007669"/>
    <property type="project" value="UniProtKB-SubCell"/>
</dbReference>
<comment type="caution">
    <text evidence="2">The sequence shown here is derived from an EMBL/GenBank/DDBJ whole genome shotgun (WGS) entry which is preliminary data.</text>
</comment>
<name>A0A0P8DDF0_9CYAN</name>
<feature type="transmembrane region" description="Helical" evidence="1">
    <location>
        <begin position="114"/>
        <end position="136"/>
    </location>
</feature>
<gene>
    <name evidence="2" type="ORF">HLUCCA11_15845</name>
</gene>
<dbReference type="STRING" id="1666911.HLUCCA11_15845"/>
<dbReference type="AlphaFoldDB" id="A0A0P8DDF0"/>
<accession>A0A0P8DDF0</accession>
<organism evidence="2 3">
    <name type="scientific">Phormidesmis priestleyi Ana</name>
    <dbReference type="NCBI Taxonomy" id="1666911"/>
    <lineage>
        <taxon>Bacteria</taxon>
        <taxon>Bacillati</taxon>
        <taxon>Cyanobacteriota</taxon>
        <taxon>Cyanophyceae</taxon>
        <taxon>Leptolyngbyales</taxon>
        <taxon>Leptolyngbyaceae</taxon>
        <taxon>Phormidesmis</taxon>
    </lineage>
</organism>
<evidence type="ECO:0000313" key="2">
    <source>
        <dbReference type="EMBL" id="KPQ34221.1"/>
    </source>
</evidence>
<feature type="transmembrane region" description="Helical" evidence="1">
    <location>
        <begin position="142"/>
        <end position="161"/>
    </location>
</feature>
<feature type="transmembrane region" description="Helical" evidence="1">
    <location>
        <begin position="32"/>
        <end position="50"/>
    </location>
</feature>
<dbReference type="EMBL" id="LJZR01000022">
    <property type="protein sequence ID" value="KPQ34221.1"/>
    <property type="molecule type" value="Genomic_DNA"/>
</dbReference>
<keyword evidence="1" id="KW-0812">Transmembrane</keyword>
<dbReference type="PATRIC" id="fig|1666911.3.peg.828"/>
<dbReference type="Proteomes" id="UP000050465">
    <property type="component" value="Unassembled WGS sequence"/>
</dbReference>
<dbReference type="PANTHER" id="PTHR43471:SF10">
    <property type="entry name" value="SLL1107 PROTEIN"/>
    <property type="match status" value="1"/>
</dbReference>
<reference evidence="2 3" key="1">
    <citation type="submission" date="2015-09" db="EMBL/GenBank/DDBJ databases">
        <title>Identification and resolution of microdiversity through metagenomic sequencing of parallel consortia.</title>
        <authorList>
            <person name="Nelson W.C."/>
            <person name="Romine M.F."/>
            <person name="Lindemann S.R."/>
        </authorList>
    </citation>
    <scope>NUCLEOTIDE SEQUENCE [LARGE SCALE GENOMIC DNA]</scope>
    <source>
        <strain evidence="2">Ana</strain>
    </source>
</reference>
<keyword evidence="1" id="KW-0472">Membrane</keyword>
<keyword evidence="1" id="KW-1133">Transmembrane helix</keyword>
<feature type="transmembrane region" description="Helical" evidence="1">
    <location>
        <begin position="246"/>
        <end position="264"/>
    </location>
</feature>
<proteinExistence type="predicted"/>
<dbReference type="PANTHER" id="PTHR43471">
    <property type="entry name" value="ABC TRANSPORTER PERMEASE"/>
    <property type="match status" value="1"/>
</dbReference>
<evidence type="ECO:0000313" key="3">
    <source>
        <dbReference type="Proteomes" id="UP000050465"/>
    </source>
</evidence>
<protein>
    <submittedName>
        <fullName evidence="2">ABC-type transport system involved in multi-copper enzyme maturation, permease component</fullName>
    </submittedName>
</protein>
<sequence length="269" mass="29139">MDIAAKSGFSQSFARIWTVASNVFLEVVRDRILYVVGVFAIVMVLAIAMLPEVSAGTEDKLILDTGLAAINLLSLFVVVFIGTGLINKEIEKKTVLVLIAKPISRLEFILGKHLGLSLVMAVLISALTAVMLGLLSISGIPFQLPLILLAVLFMFLEMVLLSAAAMMFGTITSTVLATLMTLAIFAVGHETRNILELDKIAESESFRRIAEGLFLILPDLERLNLKNEIANGFVAPPSGGGLVENAIYGLIYTALLLTITVTVFERRQF</sequence>
<dbReference type="Pfam" id="PF12679">
    <property type="entry name" value="ABC2_membrane_2"/>
    <property type="match status" value="1"/>
</dbReference>
<feature type="transmembrane region" description="Helical" evidence="1">
    <location>
        <begin position="62"/>
        <end position="86"/>
    </location>
</feature>
<dbReference type="GO" id="GO:0140359">
    <property type="term" value="F:ABC-type transporter activity"/>
    <property type="evidence" value="ECO:0007669"/>
    <property type="project" value="InterPro"/>
</dbReference>